<dbReference type="AlphaFoldDB" id="A0AAQ3MBL0"/>
<keyword evidence="2" id="KW-0472">Membrane</keyword>
<feature type="transmembrane region" description="Helical" evidence="2">
    <location>
        <begin position="20"/>
        <end position="48"/>
    </location>
</feature>
<dbReference type="EMBL" id="CP138590">
    <property type="protein sequence ID" value="WPH03953.1"/>
    <property type="molecule type" value="Genomic_DNA"/>
</dbReference>
<organism evidence="4 5">
    <name type="scientific">Acrodontium crateriforme</name>
    <dbReference type="NCBI Taxonomy" id="150365"/>
    <lineage>
        <taxon>Eukaryota</taxon>
        <taxon>Fungi</taxon>
        <taxon>Dikarya</taxon>
        <taxon>Ascomycota</taxon>
        <taxon>Pezizomycotina</taxon>
        <taxon>Dothideomycetes</taxon>
        <taxon>Dothideomycetidae</taxon>
        <taxon>Mycosphaerellales</taxon>
        <taxon>Teratosphaeriaceae</taxon>
        <taxon>Acrodontium</taxon>
    </lineage>
</organism>
<dbReference type="GO" id="GO:0016020">
    <property type="term" value="C:membrane"/>
    <property type="evidence" value="ECO:0007669"/>
    <property type="project" value="UniProtKB-SubCell"/>
</dbReference>
<proteinExistence type="predicted"/>
<feature type="transmembrane region" description="Helical" evidence="2">
    <location>
        <begin position="169"/>
        <end position="189"/>
    </location>
</feature>
<keyword evidence="5" id="KW-1185">Reference proteome</keyword>
<sequence>MLCTNRPEGFGPHSTLSSPIPTTCFVDVILIPLPVWLAIVAVPILLFIPTPSRKSIYSDSPTRSWLYKTALVIYYILIVCNILMQTLEIVRLSLIHYGIGLLPFTYVGLILGATLHRTRGLGNRIRFWKVVNLIVWIGLMVMSIVKVVGLDKEGIDGRKGSKYMVSDQVIDVGVMAGVYAVIAVLELILGF</sequence>
<dbReference type="Pfam" id="PF24357">
    <property type="entry name" value="TMD0_ABC"/>
    <property type="match status" value="1"/>
</dbReference>
<gene>
    <name evidence="4" type="ORF">R9X50_00683600</name>
</gene>
<feature type="transmembrane region" description="Helical" evidence="2">
    <location>
        <begin position="93"/>
        <end position="115"/>
    </location>
</feature>
<reference evidence="4 5" key="1">
    <citation type="submission" date="2023-11" db="EMBL/GenBank/DDBJ databases">
        <title>An acidophilic fungus is an integral part of prey digestion in a carnivorous sundew plant.</title>
        <authorList>
            <person name="Tsai I.J."/>
        </authorList>
    </citation>
    <scope>NUCLEOTIDE SEQUENCE [LARGE SCALE GENOMIC DNA]</scope>
    <source>
        <strain evidence="4">169a</strain>
    </source>
</reference>
<dbReference type="Proteomes" id="UP001303373">
    <property type="component" value="Chromosome 11"/>
</dbReference>
<keyword evidence="2" id="KW-1133">Transmembrane helix</keyword>
<feature type="transmembrane region" description="Helical" evidence="2">
    <location>
        <begin position="127"/>
        <end position="149"/>
    </location>
</feature>
<feature type="transmembrane region" description="Helical" evidence="2">
    <location>
        <begin position="69"/>
        <end position="87"/>
    </location>
</feature>
<dbReference type="InterPro" id="IPR056227">
    <property type="entry name" value="TMD0_ABC"/>
</dbReference>
<feature type="domain" description="ABC transporter TMD0" evidence="3">
    <location>
        <begin position="2"/>
        <end position="148"/>
    </location>
</feature>
<protein>
    <recommendedName>
        <fullName evidence="3">ABC transporter TMD0 domain-containing protein</fullName>
    </recommendedName>
</protein>
<evidence type="ECO:0000256" key="2">
    <source>
        <dbReference type="SAM" id="Phobius"/>
    </source>
</evidence>
<evidence type="ECO:0000313" key="4">
    <source>
        <dbReference type="EMBL" id="WPH03953.1"/>
    </source>
</evidence>
<name>A0AAQ3MBL0_9PEZI</name>
<evidence type="ECO:0000313" key="5">
    <source>
        <dbReference type="Proteomes" id="UP001303373"/>
    </source>
</evidence>
<comment type="subcellular location">
    <subcellularLocation>
        <location evidence="1">Membrane</location>
        <topology evidence="1">Multi-pass membrane protein</topology>
    </subcellularLocation>
</comment>
<keyword evidence="2" id="KW-0812">Transmembrane</keyword>
<accession>A0AAQ3MBL0</accession>
<evidence type="ECO:0000259" key="3">
    <source>
        <dbReference type="Pfam" id="PF24357"/>
    </source>
</evidence>
<evidence type="ECO:0000256" key="1">
    <source>
        <dbReference type="ARBA" id="ARBA00004141"/>
    </source>
</evidence>